<dbReference type="Pfam" id="PF14281">
    <property type="entry name" value="PDDEXK_4"/>
    <property type="match status" value="1"/>
</dbReference>
<keyword evidence="2" id="KW-1185">Reference proteome</keyword>
<sequence length="418" mass="49215">MSNTQLSQIKGLLEKVSVISKKYHDIAQIRGENFNIFSIMSMETNERYTHSAMIGELLNPRGSHGQGSVFLKLFFKEIECLKPIHQFNFENAKVTVEKYLGSIDLERKTGGYIDIIIEDGNNTIIIENKIYAVDQVSQLERYKNHYKQAVLLYLNLYGNEPSGKSKGQLEVNKDFYLITYKSHIKNWLEECHQQVVNQPVLRETIKQYLHLVKKLTNQTINNDMSDEIKSLLLSDLKSAKEISDNFHSAKAIILNKIRDGLKKELEKIYEDRYYFFENHNRAEEKNSHIWFSLKDYKEDDKQIICFGLESFSGYSNNQNDLFIGILDFYNSYQILFKEYFPDMKINGWWRGIESIGNFESYNIDFSDIDFLQFLYDNPFKLPELIRVITDKTMEYINRHEKTLITILSSSRKIKETQF</sequence>
<dbReference type="Proteomes" id="UP000501570">
    <property type="component" value="Chromosome"/>
</dbReference>
<name>A0ABX6KNB5_CHRGL</name>
<organism evidence="1 2">
    <name type="scientific">Chryseobacterium gallinarum</name>
    <dbReference type="NCBI Taxonomy" id="1324352"/>
    <lineage>
        <taxon>Bacteria</taxon>
        <taxon>Pseudomonadati</taxon>
        <taxon>Bacteroidota</taxon>
        <taxon>Flavobacteriia</taxon>
        <taxon>Flavobacteriales</taxon>
        <taxon>Weeksellaceae</taxon>
        <taxon>Chryseobacterium group</taxon>
        <taxon>Chryseobacterium</taxon>
    </lineage>
</organism>
<protein>
    <submittedName>
        <fullName evidence="1">PD-(D/E)XK nuclease family protein</fullName>
    </submittedName>
</protein>
<evidence type="ECO:0000313" key="2">
    <source>
        <dbReference type="Proteomes" id="UP000501570"/>
    </source>
</evidence>
<accession>A0ABX6KNB5</accession>
<dbReference type="EMBL" id="CP050995">
    <property type="protein sequence ID" value="QIY89673.1"/>
    <property type="molecule type" value="Genomic_DNA"/>
</dbReference>
<dbReference type="InterPro" id="IPR029470">
    <property type="entry name" value="PDDEXK_4"/>
</dbReference>
<gene>
    <name evidence="1" type="ORF">FOB44_02930</name>
</gene>
<proteinExistence type="predicted"/>
<evidence type="ECO:0000313" key="1">
    <source>
        <dbReference type="EMBL" id="QIY89673.1"/>
    </source>
</evidence>
<reference evidence="1 2" key="1">
    <citation type="submission" date="2019-09" db="EMBL/GenBank/DDBJ databases">
        <title>FDA dAtabase for Regulatory Grade micrObial Sequences (FDA-ARGOS): Supporting development and validation of Infectious Disease Dx tests.</title>
        <authorList>
            <person name="Sciortino C."/>
            <person name="Tallon L."/>
            <person name="Sadzewicz L."/>
            <person name="Vavikolanu K."/>
            <person name="Mehta A."/>
            <person name="Aluvathingal J."/>
            <person name="Nadendla S."/>
            <person name="Nandy P."/>
            <person name="Geyer C."/>
            <person name="Yan Y."/>
            <person name="Sichtig H."/>
        </authorList>
    </citation>
    <scope>NUCLEOTIDE SEQUENCE [LARGE SCALE GENOMIC DNA]</scope>
    <source>
        <strain evidence="1 2">FDAARGOS_636</strain>
    </source>
</reference>
<dbReference type="RefSeq" id="WP_168237595.1">
    <property type="nucleotide sequence ID" value="NZ_CP050995.1"/>
</dbReference>